<reference evidence="2" key="1">
    <citation type="submission" date="2021-01" db="EMBL/GenBank/DDBJ databases">
        <authorList>
            <person name="Zahm M."/>
            <person name="Roques C."/>
            <person name="Cabau C."/>
            <person name="Klopp C."/>
            <person name="Donnadieu C."/>
            <person name="Jouanno E."/>
            <person name="Lampietro C."/>
            <person name="Louis A."/>
            <person name="Herpin A."/>
            <person name="Echchiki A."/>
            <person name="Berthelot C."/>
            <person name="Parey E."/>
            <person name="Roest-Crollius H."/>
            <person name="Braasch I."/>
            <person name="Postlethwait J."/>
            <person name="Bobe J."/>
            <person name="Montfort J."/>
            <person name="Bouchez O."/>
            <person name="Begum T."/>
            <person name="Mejri S."/>
            <person name="Adams A."/>
            <person name="Chen W.-J."/>
            <person name="Guiguen Y."/>
        </authorList>
    </citation>
    <scope>NUCLEOTIDE SEQUENCE</scope>
    <source>
        <strain evidence="2">YG-15Mar2019-1</strain>
        <tissue evidence="2">Brain</tissue>
    </source>
</reference>
<feature type="region of interest" description="Disordered" evidence="1">
    <location>
        <begin position="32"/>
        <end position="346"/>
    </location>
</feature>
<feature type="compositionally biased region" description="Acidic residues" evidence="1">
    <location>
        <begin position="290"/>
        <end position="301"/>
    </location>
</feature>
<feature type="compositionally biased region" description="Polar residues" evidence="1">
    <location>
        <begin position="460"/>
        <end position="469"/>
    </location>
</feature>
<comment type="caution">
    <text evidence="2">The sequence shown here is derived from an EMBL/GenBank/DDBJ whole genome shotgun (WGS) entry which is preliminary data.</text>
</comment>
<proteinExistence type="predicted"/>
<name>A0A9D3TD60_MEGAT</name>
<dbReference type="Pfam" id="PF15710">
    <property type="entry name" value="Brme1"/>
    <property type="match status" value="1"/>
</dbReference>
<keyword evidence="3" id="KW-1185">Reference proteome</keyword>
<feature type="compositionally biased region" description="Polar residues" evidence="1">
    <location>
        <begin position="441"/>
        <end position="450"/>
    </location>
</feature>
<feature type="compositionally biased region" description="Low complexity" evidence="1">
    <location>
        <begin position="40"/>
        <end position="56"/>
    </location>
</feature>
<accession>A0A9D3TD60</accession>
<feature type="compositionally biased region" description="Polar residues" evidence="1">
    <location>
        <begin position="85"/>
        <end position="100"/>
    </location>
</feature>
<dbReference type="InterPro" id="IPR031441">
    <property type="entry name" value="Brme1"/>
</dbReference>
<feature type="compositionally biased region" description="Polar residues" evidence="1">
    <location>
        <begin position="363"/>
        <end position="380"/>
    </location>
</feature>
<feature type="compositionally biased region" description="Polar residues" evidence="1">
    <location>
        <begin position="218"/>
        <end position="237"/>
    </location>
</feature>
<dbReference type="AlphaFoldDB" id="A0A9D3TD60"/>
<dbReference type="GO" id="GO:1990918">
    <property type="term" value="P:double-strand break repair involved in meiotic recombination"/>
    <property type="evidence" value="ECO:0007669"/>
    <property type="project" value="InterPro"/>
</dbReference>
<feature type="region of interest" description="Disordered" evidence="1">
    <location>
        <begin position="524"/>
        <end position="549"/>
    </location>
</feature>
<feature type="compositionally biased region" description="Low complexity" evidence="1">
    <location>
        <begin position="393"/>
        <end position="402"/>
    </location>
</feature>
<evidence type="ECO:0000313" key="3">
    <source>
        <dbReference type="Proteomes" id="UP001046870"/>
    </source>
</evidence>
<gene>
    <name evidence="2" type="ORF">MATL_G00003540</name>
</gene>
<feature type="compositionally biased region" description="Basic and acidic residues" evidence="1">
    <location>
        <begin position="302"/>
        <end position="322"/>
    </location>
</feature>
<dbReference type="OrthoDB" id="9940137at2759"/>
<sequence length="549" mass="57379">MEKSLEVTACKMAANNTHLTTREGSLAIPCGLAKQPGAFPSGSDLSLSTPSTPLDTIPEEEEPSQPEREGPYNGQQQFPAEKATTLVTKTSSAAVSAEKTTSSEDTHPCGMAEDAAEHITSELSGESKAPSAELGAASCDGGRHVTNPCAVQEEDCDLSITVLEKEKKDQSRQAMSGGKEVAEARADSFFEPGVSGATDLSETSTGNIPSGVVGSASPKCTSQLDPNVPSGTASAGTEVSVEHEAVGEAKPAPCSAQGSGEVSASVETWGTEQAGQESPRDLQEASGTEDNAEPPELEEPGGDLRGDVGTRSTEGDPARDSGKASAAGRVATEALPRKHRPPHCVPVSVDVHIDQAGCEAETQMVSDQVSLSDTDANPHQQPDGEDGGRLDTVVSSSSSSSVQETDSEEGRPGSVCSSVLNSMCEDKPLTCDDFVRSQQVQNFRAQSPKPSDNPDFDPSTPLSLGSLSDSQLNNIAFSPSECSETADDADNSSEQQEDATELVCGLIKELSSLNRTVMAAHRELDNLRRGNKASKPPHRHSYCSRHSEI</sequence>
<feature type="compositionally biased region" description="Basic residues" evidence="1">
    <location>
        <begin position="529"/>
        <end position="543"/>
    </location>
</feature>
<dbReference type="EMBL" id="JAFDVH010000001">
    <property type="protein sequence ID" value="KAG7491426.1"/>
    <property type="molecule type" value="Genomic_DNA"/>
</dbReference>
<organism evidence="2 3">
    <name type="scientific">Megalops atlanticus</name>
    <name type="common">Tarpon</name>
    <name type="synonym">Clupea gigantea</name>
    <dbReference type="NCBI Taxonomy" id="7932"/>
    <lineage>
        <taxon>Eukaryota</taxon>
        <taxon>Metazoa</taxon>
        <taxon>Chordata</taxon>
        <taxon>Craniata</taxon>
        <taxon>Vertebrata</taxon>
        <taxon>Euteleostomi</taxon>
        <taxon>Actinopterygii</taxon>
        <taxon>Neopterygii</taxon>
        <taxon>Teleostei</taxon>
        <taxon>Elopiformes</taxon>
        <taxon>Megalopidae</taxon>
        <taxon>Megalops</taxon>
    </lineage>
</organism>
<feature type="compositionally biased region" description="Polar residues" evidence="1">
    <location>
        <begin position="198"/>
        <end position="208"/>
    </location>
</feature>
<evidence type="ECO:0000256" key="1">
    <source>
        <dbReference type="SAM" id="MobiDB-lite"/>
    </source>
</evidence>
<feature type="region of interest" description="Disordered" evidence="1">
    <location>
        <begin position="441"/>
        <end position="469"/>
    </location>
</feature>
<protein>
    <submittedName>
        <fullName evidence="2">Uncharacterized protein</fullName>
    </submittedName>
</protein>
<dbReference type="Proteomes" id="UP001046870">
    <property type="component" value="Chromosome 1"/>
</dbReference>
<feature type="compositionally biased region" description="Polar residues" evidence="1">
    <location>
        <begin position="256"/>
        <end position="276"/>
    </location>
</feature>
<feature type="region of interest" description="Disordered" evidence="1">
    <location>
        <begin position="358"/>
        <end position="419"/>
    </location>
</feature>
<evidence type="ECO:0000313" key="2">
    <source>
        <dbReference type="EMBL" id="KAG7491426.1"/>
    </source>
</evidence>